<evidence type="ECO:0000256" key="11">
    <source>
        <dbReference type="ARBA" id="ARBA00043671"/>
    </source>
</evidence>
<dbReference type="EC" id="3.1.3.80" evidence="3"/>
<name>A0A0R3WRV8_HYDTA</name>
<dbReference type="AlphaFoldDB" id="A0A0R3WRV8"/>
<dbReference type="InterPro" id="IPR000560">
    <property type="entry name" value="His_Pase_clade-2"/>
</dbReference>
<evidence type="ECO:0000256" key="9">
    <source>
        <dbReference type="ARBA" id="ARBA00031642"/>
    </source>
</evidence>
<evidence type="ECO:0000256" key="12">
    <source>
        <dbReference type="ARBA" id="ARBA00043691"/>
    </source>
</evidence>
<evidence type="ECO:0000256" key="2">
    <source>
        <dbReference type="ARBA" id="ARBA00008422"/>
    </source>
</evidence>
<dbReference type="STRING" id="6205.A0A0R3WRV8"/>
<evidence type="ECO:0000256" key="1">
    <source>
        <dbReference type="ARBA" id="ARBA00004370"/>
    </source>
</evidence>
<evidence type="ECO:0000256" key="3">
    <source>
        <dbReference type="ARBA" id="ARBA00012976"/>
    </source>
</evidence>
<evidence type="ECO:0000256" key="10">
    <source>
        <dbReference type="ARBA" id="ARBA00043668"/>
    </source>
</evidence>
<keyword evidence="6" id="KW-0732">Signal</keyword>
<dbReference type="GO" id="GO:0052745">
    <property type="term" value="F:inositol phosphate phosphatase activity"/>
    <property type="evidence" value="ECO:0007669"/>
    <property type="project" value="TreeGrafter"/>
</dbReference>
<comment type="similarity">
    <text evidence="2">Belongs to the histidine acid phosphatase family. MINPP1 subfamily.</text>
</comment>
<dbReference type="Pfam" id="PF00328">
    <property type="entry name" value="His_Phos_2"/>
    <property type="match status" value="1"/>
</dbReference>
<evidence type="ECO:0000313" key="15">
    <source>
        <dbReference type="WBParaSite" id="TTAC_0000349801-mRNA-1"/>
    </source>
</evidence>
<organism evidence="15">
    <name type="scientific">Hydatigena taeniaeformis</name>
    <name type="common">Feline tapeworm</name>
    <name type="synonym">Taenia taeniaeformis</name>
    <dbReference type="NCBI Taxonomy" id="6205"/>
    <lineage>
        <taxon>Eukaryota</taxon>
        <taxon>Metazoa</taxon>
        <taxon>Spiralia</taxon>
        <taxon>Lophotrochozoa</taxon>
        <taxon>Platyhelminthes</taxon>
        <taxon>Cestoda</taxon>
        <taxon>Eucestoda</taxon>
        <taxon>Cyclophyllidea</taxon>
        <taxon>Taeniidae</taxon>
        <taxon>Hydatigera</taxon>
    </lineage>
</organism>
<comment type="catalytic activity">
    <reaction evidence="12">
        <text>1D-myo-inositol hexakisphosphate + H2O = 1D-myo-inositol 1,2,4,5,6-pentakisphosphate + phosphate</text>
        <dbReference type="Rhea" id="RHEA:16989"/>
        <dbReference type="ChEBI" id="CHEBI:15377"/>
        <dbReference type="ChEBI" id="CHEBI:43474"/>
        <dbReference type="ChEBI" id="CHEBI:57798"/>
        <dbReference type="ChEBI" id="CHEBI:58130"/>
        <dbReference type="EC" id="3.1.3.62"/>
    </reaction>
    <physiologicalReaction direction="left-to-right" evidence="12">
        <dbReference type="Rhea" id="RHEA:16990"/>
    </physiologicalReaction>
</comment>
<evidence type="ECO:0000256" key="4">
    <source>
        <dbReference type="ARBA" id="ARBA00013040"/>
    </source>
</evidence>
<keyword evidence="14" id="KW-1133">Transmembrane helix</keyword>
<proteinExistence type="inferred from homology"/>
<comment type="subcellular location">
    <subcellularLocation>
        <location evidence="1">Membrane</location>
    </subcellularLocation>
</comment>
<evidence type="ECO:0000256" key="7">
    <source>
        <dbReference type="ARBA" id="ARBA00022801"/>
    </source>
</evidence>
<dbReference type="GO" id="GO:0034417">
    <property type="term" value="F:bisphosphoglycerate 3-phosphatase activity"/>
    <property type="evidence" value="ECO:0007669"/>
    <property type="project" value="UniProtKB-EC"/>
</dbReference>
<feature type="transmembrane region" description="Helical" evidence="14">
    <location>
        <begin position="7"/>
        <end position="26"/>
    </location>
</feature>
<comment type="catalytic activity">
    <reaction evidence="11">
        <text>1D-myo-inositol 1,2,4,5,6-pentakisphosphate + H2O = 1D-myo-inositol 1,2,5,6-tetrakisphosphate + phosphate</text>
        <dbReference type="Rhea" id="RHEA:77115"/>
        <dbReference type="ChEBI" id="CHEBI:15377"/>
        <dbReference type="ChEBI" id="CHEBI:43474"/>
        <dbReference type="ChEBI" id="CHEBI:57798"/>
        <dbReference type="ChEBI" id="CHEBI:195535"/>
        <dbReference type="EC" id="3.1.3.62"/>
    </reaction>
    <physiologicalReaction direction="left-to-right" evidence="11">
        <dbReference type="Rhea" id="RHEA:77116"/>
    </physiologicalReaction>
</comment>
<dbReference type="GO" id="GO:0016020">
    <property type="term" value="C:membrane"/>
    <property type="evidence" value="ECO:0007669"/>
    <property type="project" value="UniProtKB-SubCell"/>
</dbReference>
<protein>
    <recommendedName>
        <fullName evidence="5">Multiple inositol polyphosphate phosphatase 1</fullName>
        <ecNumber evidence="4">3.1.3.62</ecNumber>
        <ecNumber evidence="3">3.1.3.80</ecNumber>
    </recommendedName>
    <alternativeName>
        <fullName evidence="9">2,3-bisphosphoglycerate 3-phosphatase</fullName>
    </alternativeName>
</protein>
<dbReference type="EC" id="3.1.3.62" evidence="4"/>
<dbReference type="InterPro" id="IPR029033">
    <property type="entry name" value="His_PPase_superfam"/>
</dbReference>
<dbReference type="PANTHER" id="PTHR20963:SF8">
    <property type="entry name" value="MULTIPLE INOSITOL POLYPHOSPHATE PHOSPHATASE 1"/>
    <property type="match status" value="1"/>
</dbReference>
<evidence type="ECO:0000256" key="14">
    <source>
        <dbReference type="SAM" id="Phobius"/>
    </source>
</evidence>
<evidence type="ECO:0000256" key="6">
    <source>
        <dbReference type="ARBA" id="ARBA00022729"/>
    </source>
</evidence>
<accession>A0A0R3WRV8</accession>
<dbReference type="SUPFAM" id="SSF53254">
    <property type="entry name" value="Phosphoglycerate mutase-like"/>
    <property type="match status" value="1"/>
</dbReference>
<reference evidence="15" key="1">
    <citation type="submission" date="2017-02" db="UniProtKB">
        <authorList>
            <consortium name="WormBaseParasite"/>
        </authorList>
    </citation>
    <scope>IDENTIFICATION</scope>
</reference>
<dbReference type="Gene3D" id="3.40.50.1240">
    <property type="entry name" value="Phosphoglycerate mutase-like"/>
    <property type="match status" value="1"/>
</dbReference>
<evidence type="ECO:0000256" key="8">
    <source>
        <dbReference type="ARBA" id="ARBA00023136"/>
    </source>
</evidence>
<evidence type="ECO:0000256" key="5">
    <source>
        <dbReference type="ARBA" id="ARBA00018097"/>
    </source>
</evidence>
<keyword evidence="7" id="KW-0378">Hydrolase</keyword>
<dbReference type="PANTHER" id="PTHR20963">
    <property type="entry name" value="MULTIPLE INOSITOL POLYPHOSPHATE PHOSPHATASE-RELATED"/>
    <property type="match status" value="1"/>
</dbReference>
<keyword evidence="8 14" id="KW-0472">Membrane</keyword>
<sequence>LIDIPGLVILSIGIIIYFFFSSSPYYDEHLVDGYSLTAFGSKTAYKNNGLKSVHPPLLNHGRFVHVNALIRHGTRSPDSKFSKKVEEIRRRLQTALPGVDLSVNSCGKGDKVLLSSGVKEIKDLGRRLRAVVPEEFRQGPNMLVISSETERTIDSAKAFLSTVHIFTFSLQKLI</sequence>
<comment type="catalytic activity">
    <reaction evidence="13">
        <text>(2R)-2,3-bisphosphoglycerate + H2O = (2R)-2-phosphoglycerate + phosphate</text>
        <dbReference type="Rhea" id="RHEA:27381"/>
        <dbReference type="ChEBI" id="CHEBI:15377"/>
        <dbReference type="ChEBI" id="CHEBI:43474"/>
        <dbReference type="ChEBI" id="CHEBI:58248"/>
        <dbReference type="ChEBI" id="CHEBI:58289"/>
        <dbReference type="EC" id="3.1.3.80"/>
    </reaction>
    <physiologicalReaction direction="left-to-right" evidence="13">
        <dbReference type="Rhea" id="RHEA:27382"/>
    </physiologicalReaction>
</comment>
<evidence type="ECO:0000256" key="13">
    <source>
        <dbReference type="ARBA" id="ARBA00043832"/>
    </source>
</evidence>
<dbReference type="WBParaSite" id="TTAC_0000349801-mRNA-1">
    <property type="protein sequence ID" value="TTAC_0000349801-mRNA-1"/>
    <property type="gene ID" value="TTAC_0000349801"/>
</dbReference>
<dbReference type="GO" id="GO:0003993">
    <property type="term" value="F:acid phosphatase activity"/>
    <property type="evidence" value="ECO:0007669"/>
    <property type="project" value="TreeGrafter"/>
</dbReference>
<comment type="catalytic activity">
    <reaction evidence="10">
        <text>1D-myo-inositol 1,2,5,6-tetrakisphosphate + H2O = 1D-myo-inositol 1,2,6-trisphosphate + phosphate</text>
        <dbReference type="Rhea" id="RHEA:77119"/>
        <dbReference type="ChEBI" id="CHEBI:15377"/>
        <dbReference type="ChEBI" id="CHEBI:43474"/>
        <dbReference type="ChEBI" id="CHEBI:195535"/>
        <dbReference type="ChEBI" id="CHEBI:195537"/>
        <dbReference type="EC" id="3.1.3.62"/>
    </reaction>
    <physiologicalReaction direction="left-to-right" evidence="10">
        <dbReference type="Rhea" id="RHEA:77120"/>
    </physiologicalReaction>
</comment>
<keyword evidence="14" id="KW-0812">Transmembrane</keyword>